<dbReference type="EMBL" id="UOFM01000249">
    <property type="protein sequence ID" value="VAW78198.1"/>
    <property type="molecule type" value="Genomic_DNA"/>
</dbReference>
<keyword evidence="1" id="KW-0732">Signal</keyword>
<evidence type="ECO:0000256" key="4">
    <source>
        <dbReference type="ARBA" id="ARBA00023237"/>
    </source>
</evidence>
<feature type="domain" description="Outer membrane lipoprotein BamD-like" evidence="6">
    <location>
        <begin position="30"/>
        <end position="234"/>
    </location>
</feature>
<dbReference type="SUPFAM" id="SSF48452">
    <property type="entry name" value="TPR-like"/>
    <property type="match status" value="1"/>
</dbReference>
<dbReference type="AlphaFoldDB" id="A0A3B0YBG2"/>
<dbReference type="Pfam" id="PF13525">
    <property type="entry name" value="YfiO"/>
    <property type="match status" value="1"/>
</dbReference>
<dbReference type="PANTHER" id="PTHR37423">
    <property type="entry name" value="SOLUBLE LYTIC MUREIN TRANSGLYCOSYLASE-RELATED"/>
    <property type="match status" value="1"/>
</dbReference>
<keyword evidence="3" id="KW-0564">Palmitate</keyword>
<proteinExistence type="inferred from homology"/>
<dbReference type="InterPro" id="IPR011990">
    <property type="entry name" value="TPR-like_helical_dom_sf"/>
</dbReference>
<protein>
    <submittedName>
        <fullName evidence="7">Outer membrane beta-barrel assembly protein BamD</fullName>
    </submittedName>
</protein>
<organism evidence="7">
    <name type="scientific">hydrothermal vent metagenome</name>
    <dbReference type="NCBI Taxonomy" id="652676"/>
    <lineage>
        <taxon>unclassified sequences</taxon>
        <taxon>metagenomes</taxon>
        <taxon>ecological metagenomes</taxon>
    </lineage>
</organism>
<dbReference type="GO" id="GO:1990063">
    <property type="term" value="C:Bam protein complex"/>
    <property type="evidence" value="ECO:0007669"/>
    <property type="project" value="TreeGrafter"/>
</dbReference>
<dbReference type="GO" id="GO:0051205">
    <property type="term" value="P:protein insertion into membrane"/>
    <property type="evidence" value="ECO:0007669"/>
    <property type="project" value="TreeGrafter"/>
</dbReference>
<dbReference type="InterPro" id="IPR017689">
    <property type="entry name" value="BamD"/>
</dbReference>
<dbReference type="InterPro" id="IPR039565">
    <property type="entry name" value="BamD-like"/>
</dbReference>
<dbReference type="CDD" id="cd15830">
    <property type="entry name" value="BamD"/>
    <property type="match status" value="1"/>
</dbReference>
<dbReference type="PROSITE" id="PS51257">
    <property type="entry name" value="PROKAR_LIPOPROTEIN"/>
    <property type="match status" value="1"/>
</dbReference>
<sequence>MHWLRLIPLLAALFTLGCATTPDDEMGNLSANELYKRAKSALASADFETAINTFEKLEARYPFGKYAQQAQLEIAYAYYKFDEPDSAITAADRFIRNNPGNKYLDYAYYLKGLANYTRGMSIVDRLAQRKPSERDTRALRDAFSDFTTLVQKFPDSRYAEDSKKRLIFLHNQLAEYEINVARYYMRREAWVAAANRARYVIENYQRTQAAREALQVLVVAYTRMGMPDLARDAQRVLDRNTPPVTVSGKTAP</sequence>
<evidence type="ECO:0000259" key="6">
    <source>
        <dbReference type="Pfam" id="PF13525"/>
    </source>
</evidence>
<evidence type="ECO:0000256" key="2">
    <source>
        <dbReference type="ARBA" id="ARBA00023136"/>
    </source>
</evidence>
<dbReference type="HAMAP" id="MF_00922">
    <property type="entry name" value="OM_assembly_BamD"/>
    <property type="match status" value="1"/>
</dbReference>
<gene>
    <name evidence="7" type="ORF">MNBD_GAMMA14-1443</name>
</gene>
<dbReference type="NCBIfam" id="TIGR03302">
    <property type="entry name" value="OM_YfiO"/>
    <property type="match status" value="1"/>
</dbReference>
<name>A0A3B0YBG2_9ZZZZ</name>
<dbReference type="Gene3D" id="1.25.40.10">
    <property type="entry name" value="Tetratricopeptide repeat domain"/>
    <property type="match status" value="1"/>
</dbReference>
<accession>A0A3B0YBG2</accession>
<evidence type="ECO:0000256" key="1">
    <source>
        <dbReference type="ARBA" id="ARBA00022729"/>
    </source>
</evidence>
<reference evidence="7" key="1">
    <citation type="submission" date="2018-06" db="EMBL/GenBank/DDBJ databases">
        <authorList>
            <person name="Zhirakovskaya E."/>
        </authorList>
    </citation>
    <scope>NUCLEOTIDE SEQUENCE</scope>
</reference>
<keyword evidence="2" id="KW-0472">Membrane</keyword>
<evidence type="ECO:0000256" key="3">
    <source>
        <dbReference type="ARBA" id="ARBA00023139"/>
    </source>
</evidence>
<evidence type="ECO:0000313" key="7">
    <source>
        <dbReference type="EMBL" id="VAW78198.1"/>
    </source>
</evidence>
<dbReference type="PANTHER" id="PTHR37423:SF1">
    <property type="entry name" value="OUTER MEMBRANE PROTEIN ASSEMBLY FACTOR BAMD"/>
    <property type="match status" value="1"/>
</dbReference>
<keyword evidence="5" id="KW-0449">Lipoprotein</keyword>
<evidence type="ECO:0000256" key="5">
    <source>
        <dbReference type="ARBA" id="ARBA00023288"/>
    </source>
</evidence>
<keyword evidence="4" id="KW-0998">Cell outer membrane</keyword>